<dbReference type="InterPro" id="IPR010252">
    <property type="entry name" value="HutF"/>
</dbReference>
<dbReference type="Proteomes" id="UP000287447">
    <property type="component" value="Unassembled WGS sequence"/>
</dbReference>
<dbReference type="EC" id="3.5.3.13" evidence="6"/>
<reference evidence="7" key="1">
    <citation type="submission" date="2019-01" db="EMBL/GenBank/DDBJ databases">
        <title>Gri0909 isolated from a small marine red alga.</title>
        <authorList>
            <person name="Kim J."/>
            <person name="Jeong S.E."/>
            <person name="Jeon C.O."/>
        </authorList>
    </citation>
    <scope>NUCLEOTIDE SEQUENCE [LARGE SCALE GENOMIC DNA]</scope>
    <source>
        <strain evidence="7">Gri0909</strain>
    </source>
</reference>
<dbReference type="GO" id="GO:0050416">
    <property type="term" value="F:formimidoylglutamate deiminase activity"/>
    <property type="evidence" value="ECO:0007669"/>
    <property type="project" value="UniProtKB-EC"/>
</dbReference>
<dbReference type="SUPFAM" id="SSF51338">
    <property type="entry name" value="Composite domain of metallo-dependent hydrolases"/>
    <property type="match status" value="1"/>
</dbReference>
<keyword evidence="4" id="KW-0862">Zinc</keyword>
<keyword evidence="7" id="KW-1185">Reference proteome</keyword>
<dbReference type="NCBIfam" id="NF006684">
    <property type="entry name" value="PRK09229.1-5"/>
    <property type="match status" value="1"/>
</dbReference>
<sequence>MELFTPSLMTPTGWRSNSVIRIEDGWITAIENADHPPNGAEKALGPVLPGMPNLHSHAFQRAMAGLTERWGSPTDSFWSWRDLMYRFVGRLTPDDIRTIALQLYIECLKQGYTAVAEFHYLHNQAGGESYDNPAETSLQILAAAQDAGIGLTHLPVLYAHGGFGNQPLGEAQARFRTDPERILEIAAAIRSAADGSPDIAVGAAPHSLRAADPDMIADLAQGLRRIDPAAPLHIHIAEQVKEVEDCLAWCGKRPVDLLADTQDLDDTWCLVHATHLTDAETTRIAESGAIAGLCPTTEASLGDGLFPLVPYRDAKGAFGIGSDSHVCRDPAEELRLLEYGQRLTLRARNIAASELDPSTGGSLWRAAVAGGAKACGRSIAGIEVGQRADLVVLNGTHTDLTGRTGDAVTDTVVFSGGHGFVRDVMVGGKWTVKDGRHALEEKAADDFRLTLTRLLA</sequence>
<dbReference type="OrthoDB" id="9796020at2"/>
<dbReference type="PANTHER" id="PTHR11271:SF48">
    <property type="entry name" value="AMIDOHYDROLASE-RELATED DOMAIN-CONTAINING PROTEIN"/>
    <property type="match status" value="1"/>
</dbReference>
<dbReference type="RefSeq" id="WP_127763951.1">
    <property type="nucleotide sequence ID" value="NZ_SADE01000001.1"/>
</dbReference>
<dbReference type="NCBIfam" id="NF006681">
    <property type="entry name" value="PRK09229.1-2"/>
    <property type="match status" value="1"/>
</dbReference>
<dbReference type="GO" id="GO:0046872">
    <property type="term" value="F:metal ion binding"/>
    <property type="evidence" value="ECO:0007669"/>
    <property type="project" value="UniProtKB-KW"/>
</dbReference>
<evidence type="ECO:0000256" key="3">
    <source>
        <dbReference type="ARBA" id="ARBA00022801"/>
    </source>
</evidence>
<dbReference type="SUPFAM" id="SSF51556">
    <property type="entry name" value="Metallo-dependent hydrolases"/>
    <property type="match status" value="1"/>
</dbReference>
<dbReference type="Gene3D" id="2.30.40.10">
    <property type="entry name" value="Urease, subunit C, domain 1"/>
    <property type="match status" value="1"/>
</dbReference>
<dbReference type="InterPro" id="IPR006680">
    <property type="entry name" value="Amidohydro-rel"/>
</dbReference>
<dbReference type="Pfam" id="PF01979">
    <property type="entry name" value="Amidohydro_1"/>
    <property type="match status" value="1"/>
</dbReference>
<keyword evidence="2" id="KW-0479">Metal-binding</keyword>
<evidence type="ECO:0000259" key="5">
    <source>
        <dbReference type="Pfam" id="PF01979"/>
    </source>
</evidence>
<dbReference type="PANTHER" id="PTHR11271">
    <property type="entry name" value="GUANINE DEAMINASE"/>
    <property type="match status" value="1"/>
</dbReference>
<dbReference type="InterPro" id="IPR011059">
    <property type="entry name" value="Metal-dep_hydrolase_composite"/>
</dbReference>
<dbReference type="InterPro" id="IPR051607">
    <property type="entry name" value="Metallo-dep_hydrolases"/>
</dbReference>
<dbReference type="InterPro" id="IPR032466">
    <property type="entry name" value="Metal_Hydrolase"/>
</dbReference>
<dbReference type="Gene3D" id="3.20.20.140">
    <property type="entry name" value="Metal-dependent hydrolases"/>
    <property type="match status" value="1"/>
</dbReference>
<dbReference type="AlphaFoldDB" id="A0A437QVS7"/>
<accession>A0A437QVS7</accession>
<evidence type="ECO:0000256" key="2">
    <source>
        <dbReference type="ARBA" id="ARBA00022723"/>
    </source>
</evidence>
<comment type="caution">
    <text evidence="6">The sequence shown here is derived from an EMBL/GenBank/DDBJ whole genome shotgun (WGS) entry which is preliminary data.</text>
</comment>
<dbReference type="GO" id="GO:0019239">
    <property type="term" value="F:deaminase activity"/>
    <property type="evidence" value="ECO:0007669"/>
    <property type="project" value="TreeGrafter"/>
</dbReference>
<dbReference type="GO" id="GO:0005829">
    <property type="term" value="C:cytosol"/>
    <property type="evidence" value="ECO:0007669"/>
    <property type="project" value="TreeGrafter"/>
</dbReference>
<evidence type="ECO:0000256" key="4">
    <source>
        <dbReference type="ARBA" id="ARBA00022833"/>
    </source>
</evidence>
<evidence type="ECO:0000313" key="6">
    <source>
        <dbReference type="EMBL" id="RVU38579.1"/>
    </source>
</evidence>
<evidence type="ECO:0000313" key="7">
    <source>
        <dbReference type="Proteomes" id="UP000287447"/>
    </source>
</evidence>
<evidence type="ECO:0000256" key="1">
    <source>
        <dbReference type="ARBA" id="ARBA00001947"/>
    </source>
</evidence>
<protein>
    <submittedName>
        <fullName evidence="6">Formimidoylglutamate deiminase</fullName>
        <ecNumber evidence="6">3.5.3.13</ecNumber>
    </submittedName>
</protein>
<proteinExistence type="predicted"/>
<dbReference type="NCBIfam" id="TIGR02022">
    <property type="entry name" value="hutF"/>
    <property type="match status" value="1"/>
</dbReference>
<keyword evidence="3 6" id="KW-0378">Hydrolase</keyword>
<comment type="cofactor">
    <cofactor evidence="1">
        <name>Zn(2+)</name>
        <dbReference type="ChEBI" id="CHEBI:29105"/>
    </cofactor>
</comment>
<dbReference type="EMBL" id="SADE01000001">
    <property type="protein sequence ID" value="RVU38579.1"/>
    <property type="molecule type" value="Genomic_DNA"/>
</dbReference>
<organism evidence="6 7">
    <name type="scientific">Hwanghaeella grinnelliae</name>
    <dbReference type="NCBI Taxonomy" id="2500179"/>
    <lineage>
        <taxon>Bacteria</taxon>
        <taxon>Pseudomonadati</taxon>
        <taxon>Pseudomonadota</taxon>
        <taxon>Alphaproteobacteria</taxon>
        <taxon>Rhodospirillales</taxon>
        <taxon>Rhodospirillaceae</taxon>
        <taxon>Hwanghaeella</taxon>
    </lineage>
</organism>
<feature type="domain" description="Amidohydrolase-related" evidence="5">
    <location>
        <begin position="47"/>
        <end position="430"/>
    </location>
</feature>
<gene>
    <name evidence="6" type="ORF">EOI86_04670</name>
</gene>
<name>A0A437QVS7_9PROT</name>